<dbReference type="AlphaFoldDB" id="A0A383EZ51"/>
<name>A0A383EZ51_9ZZZZ</name>
<reference evidence="1" key="1">
    <citation type="submission" date="2018-05" db="EMBL/GenBank/DDBJ databases">
        <authorList>
            <person name="Lanie J.A."/>
            <person name="Ng W.-L."/>
            <person name="Kazmierczak K.M."/>
            <person name="Andrzejewski T.M."/>
            <person name="Davidsen T.M."/>
            <person name="Wayne K.J."/>
            <person name="Tettelin H."/>
            <person name="Glass J.I."/>
            <person name="Rusch D."/>
            <person name="Podicherti R."/>
            <person name="Tsui H.-C.T."/>
            <person name="Winkler M.E."/>
        </authorList>
    </citation>
    <scope>NUCLEOTIDE SEQUENCE</scope>
</reference>
<dbReference type="EMBL" id="UINC01229942">
    <property type="protein sequence ID" value="SVE61864.1"/>
    <property type="molecule type" value="Genomic_DNA"/>
</dbReference>
<protein>
    <recommendedName>
        <fullName evidence="2">Carbohydrate-binding domain-containing protein</fullName>
    </recommendedName>
</protein>
<sequence>WPHAMATSIPCRGLVPLVALTWLLCPVSNAAQQISPPTVATSAREQVLTTEGFPHARASRVSGAPVVDGDVLNDPAWAGAQPITGFVQNTPDEGQPSSERTEVFVVYTDETLYFGVVCYVVDPTTIIVSDSRRDAQLRETDSFQIILDTYLDKQNGFVFGTNPAGIEYDGQVTNEGGGGRYGGGGFVRRSGSQQQRGSGGGFNLNWDGVWQVATVISEIGWTAEFGIP</sequence>
<dbReference type="Gene3D" id="2.60.40.1190">
    <property type="match status" value="1"/>
</dbReference>
<dbReference type="CDD" id="cd09618">
    <property type="entry name" value="CBM9_like_2"/>
    <property type="match status" value="1"/>
</dbReference>
<accession>A0A383EZ51</accession>
<feature type="non-terminal residue" evidence="1">
    <location>
        <position position="228"/>
    </location>
</feature>
<organism evidence="1">
    <name type="scientific">marine metagenome</name>
    <dbReference type="NCBI Taxonomy" id="408172"/>
    <lineage>
        <taxon>unclassified sequences</taxon>
        <taxon>metagenomes</taxon>
        <taxon>ecological metagenomes</taxon>
    </lineage>
</organism>
<gene>
    <name evidence="1" type="ORF">METZ01_LOCUS514718</name>
</gene>
<proteinExistence type="predicted"/>
<evidence type="ECO:0008006" key="2">
    <source>
        <dbReference type="Google" id="ProtNLM"/>
    </source>
</evidence>
<evidence type="ECO:0000313" key="1">
    <source>
        <dbReference type="EMBL" id="SVE61864.1"/>
    </source>
</evidence>
<dbReference type="SUPFAM" id="SSF49344">
    <property type="entry name" value="CBD9-like"/>
    <property type="match status" value="1"/>
</dbReference>
<feature type="non-terminal residue" evidence="1">
    <location>
        <position position="1"/>
    </location>
</feature>